<sequence length="95" mass="10641">MRVYNPGLWTESTPGQQQGISNDHWAAARFCRNRGNSISMASRGSFIIMHHKKELTNSLYVIAHTVPAAAYHSWQPYASVGFQNTSGRQLPYANC</sequence>
<dbReference type="AlphaFoldDB" id="A0AAD3SI60"/>
<organism evidence="1 2">
    <name type="scientific">Nepenthes gracilis</name>
    <name type="common">Slender pitcher plant</name>
    <dbReference type="NCBI Taxonomy" id="150966"/>
    <lineage>
        <taxon>Eukaryota</taxon>
        <taxon>Viridiplantae</taxon>
        <taxon>Streptophyta</taxon>
        <taxon>Embryophyta</taxon>
        <taxon>Tracheophyta</taxon>
        <taxon>Spermatophyta</taxon>
        <taxon>Magnoliopsida</taxon>
        <taxon>eudicotyledons</taxon>
        <taxon>Gunneridae</taxon>
        <taxon>Pentapetalae</taxon>
        <taxon>Caryophyllales</taxon>
        <taxon>Nepenthaceae</taxon>
        <taxon>Nepenthes</taxon>
    </lineage>
</organism>
<keyword evidence="2" id="KW-1185">Reference proteome</keyword>
<evidence type="ECO:0000313" key="2">
    <source>
        <dbReference type="Proteomes" id="UP001279734"/>
    </source>
</evidence>
<dbReference type="Proteomes" id="UP001279734">
    <property type="component" value="Unassembled WGS sequence"/>
</dbReference>
<dbReference type="EMBL" id="BSYO01000010">
    <property type="protein sequence ID" value="GMH11215.1"/>
    <property type="molecule type" value="Genomic_DNA"/>
</dbReference>
<protein>
    <submittedName>
        <fullName evidence="1">Uncharacterized protein</fullName>
    </submittedName>
</protein>
<accession>A0AAD3SI60</accession>
<reference evidence="1" key="1">
    <citation type="submission" date="2023-05" db="EMBL/GenBank/DDBJ databases">
        <title>Nepenthes gracilis genome sequencing.</title>
        <authorList>
            <person name="Fukushima K."/>
        </authorList>
    </citation>
    <scope>NUCLEOTIDE SEQUENCE</scope>
    <source>
        <strain evidence="1">SING2019-196</strain>
    </source>
</reference>
<evidence type="ECO:0000313" key="1">
    <source>
        <dbReference type="EMBL" id="GMH11215.1"/>
    </source>
</evidence>
<comment type="caution">
    <text evidence="1">The sequence shown here is derived from an EMBL/GenBank/DDBJ whole genome shotgun (WGS) entry which is preliminary data.</text>
</comment>
<proteinExistence type="predicted"/>
<gene>
    <name evidence="1" type="ORF">Nepgr_013056</name>
</gene>
<name>A0AAD3SI60_NEPGR</name>